<dbReference type="EMBL" id="HACA01013038">
    <property type="protein sequence ID" value="CDW30399.1"/>
    <property type="molecule type" value="Transcribed_RNA"/>
</dbReference>
<proteinExistence type="predicted"/>
<dbReference type="AlphaFoldDB" id="A0A0K2TWP8"/>
<reference evidence="1" key="1">
    <citation type="submission" date="2014-05" db="EMBL/GenBank/DDBJ databases">
        <authorList>
            <person name="Chronopoulou M."/>
        </authorList>
    </citation>
    <scope>NUCLEOTIDE SEQUENCE</scope>
    <source>
        <tissue evidence="1">Whole organism</tissue>
    </source>
</reference>
<organism evidence="1">
    <name type="scientific">Lepeophtheirus salmonis</name>
    <name type="common">Salmon louse</name>
    <name type="synonym">Caligus salmonis</name>
    <dbReference type="NCBI Taxonomy" id="72036"/>
    <lineage>
        <taxon>Eukaryota</taxon>
        <taxon>Metazoa</taxon>
        <taxon>Ecdysozoa</taxon>
        <taxon>Arthropoda</taxon>
        <taxon>Crustacea</taxon>
        <taxon>Multicrustacea</taxon>
        <taxon>Hexanauplia</taxon>
        <taxon>Copepoda</taxon>
        <taxon>Siphonostomatoida</taxon>
        <taxon>Caligidae</taxon>
        <taxon>Lepeophtheirus</taxon>
    </lineage>
</organism>
<accession>A0A0K2TWP8</accession>
<sequence>MAPFLTRFEPTGLFCMEYFVDGNQQDLRPKCGVTKVLHSSCMRQLVQGVCHQLLHGFQATCKGCY</sequence>
<name>A0A0K2TWP8_LEPSM</name>
<protein>
    <submittedName>
        <fullName evidence="1">Uncharacterized protein</fullName>
    </submittedName>
</protein>
<evidence type="ECO:0000313" key="1">
    <source>
        <dbReference type="EMBL" id="CDW30399.1"/>
    </source>
</evidence>